<evidence type="ECO:0000256" key="9">
    <source>
        <dbReference type="RuleBase" id="RU367142"/>
    </source>
</evidence>
<evidence type="ECO:0000256" key="5">
    <source>
        <dbReference type="ARBA" id="ARBA00022946"/>
    </source>
</evidence>
<keyword evidence="9" id="KW-0813">Transport</keyword>
<organism evidence="10 11">
    <name type="scientific">Schizosaccharomyces osmophilus</name>
    <dbReference type="NCBI Taxonomy" id="2545709"/>
    <lineage>
        <taxon>Eukaryota</taxon>
        <taxon>Fungi</taxon>
        <taxon>Dikarya</taxon>
        <taxon>Ascomycota</taxon>
        <taxon>Taphrinomycotina</taxon>
        <taxon>Schizosaccharomycetes</taxon>
        <taxon>Schizosaccharomycetales</taxon>
        <taxon>Schizosaccharomycetaceae</taxon>
        <taxon>Schizosaccharomyces</taxon>
    </lineage>
</organism>
<dbReference type="GeneID" id="80877507"/>
<accession>A0AAE9WEW2</accession>
<sequence length="223" mass="25104">MRRSICLSSASRPPSTFQPKRLYSLASESLNKNPEKPKEGRLARVFKDPAGKSWKDLSTPQKAYRTSANFGNLSIVVFGGGVFGLIVYALVTSLWSGEAHYGDEAFDLLKNNPECQYVFGEEMKAIGEASHPLRRTHGILTSRVWDHKGIEHLVLQFHLIGNGHKGHVFGRLANNGKNYVWEYLYVDVANYGNIILFDKTKSIRHQNKNLGLWGTLKNISWGK</sequence>
<dbReference type="Pfam" id="PF08294">
    <property type="entry name" value="TIM21"/>
    <property type="match status" value="1"/>
</dbReference>
<evidence type="ECO:0000256" key="4">
    <source>
        <dbReference type="ARBA" id="ARBA00022692"/>
    </source>
</evidence>
<evidence type="ECO:0000256" key="3">
    <source>
        <dbReference type="ARBA" id="ARBA00020726"/>
    </source>
</evidence>
<reference evidence="10 11" key="1">
    <citation type="journal article" date="2023" name="G3 (Bethesda)">
        <title>A high-quality reference genome for the fission yeast Schizosaccharomyces osmophilus.</title>
        <authorList>
            <person name="Jia G.S."/>
            <person name="Zhang W.C."/>
            <person name="Liang Y."/>
            <person name="Liu X.H."/>
            <person name="Rhind N."/>
            <person name="Pidoux A."/>
            <person name="Brysch-Herzberg M."/>
            <person name="Du L.L."/>
        </authorList>
    </citation>
    <scope>NUCLEOTIDE SEQUENCE [LARGE SCALE GENOMIC DNA]</scope>
    <source>
        <strain evidence="10 11">CBS 15793</strain>
    </source>
</reference>
<dbReference type="RefSeq" id="XP_056038622.1">
    <property type="nucleotide sequence ID" value="XM_056182818.1"/>
</dbReference>
<keyword evidence="9" id="KW-0653">Protein transport</keyword>
<protein>
    <recommendedName>
        <fullName evidence="3 9">Mitochondrial import inner membrane translocase subunit Tim21</fullName>
    </recommendedName>
</protein>
<keyword evidence="8 9" id="KW-0472">Membrane</keyword>
<evidence type="ECO:0000256" key="7">
    <source>
        <dbReference type="ARBA" id="ARBA00023128"/>
    </source>
</evidence>
<dbReference type="InterPro" id="IPR013261">
    <property type="entry name" value="Tim21"/>
</dbReference>
<keyword evidence="5" id="KW-0809">Transit peptide</keyword>
<keyword evidence="9" id="KW-0999">Mitochondrion inner membrane</keyword>
<gene>
    <name evidence="10" type="primary">tim21</name>
    <name evidence="10" type="ORF">SOMG_04031</name>
</gene>
<proteinExistence type="inferred from homology"/>
<evidence type="ECO:0000256" key="1">
    <source>
        <dbReference type="ARBA" id="ARBA00004304"/>
    </source>
</evidence>
<evidence type="ECO:0000256" key="2">
    <source>
        <dbReference type="ARBA" id="ARBA00010867"/>
    </source>
</evidence>
<dbReference type="GO" id="GO:0005744">
    <property type="term" value="C:TIM23 mitochondrial import inner membrane translocase complex"/>
    <property type="evidence" value="ECO:0007669"/>
    <property type="project" value="UniProtKB-UniRule"/>
</dbReference>
<name>A0AAE9WEW2_9SCHI</name>
<evidence type="ECO:0000313" key="11">
    <source>
        <dbReference type="Proteomes" id="UP001212411"/>
    </source>
</evidence>
<dbReference type="Gene3D" id="3.10.450.320">
    <property type="entry name" value="Mitochondrial import inner membrane translocase subunit Tim21"/>
    <property type="match status" value="1"/>
</dbReference>
<dbReference type="KEGG" id="som:SOMG_04031"/>
<keyword evidence="11" id="KW-1185">Reference proteome</keyword>
<dbReference type="EMBL" id="CP115612">
    <property type="protein sequence ID" value="WBW74379.1"/>
    <property type="molecule type" value="Genomic_DNA"/>
</dbReference>
<dbReference type="AlphaFoldDB" id="A0AAE9WEW2"/>
<dbReference type="Proteomes" id="UP001212411">
    <property type="component" value="Chromosome 2"/>
</dbReference>
<keyword evidence="9" id="KW-0811">Translocation</keyword>
<keyword evidence="7 9" id="KW-0496">Mitochondrion</keyword>
<comment type="similarity">
    <text evidence="2 9">Belongs to the TIM21 family.</text>
</comment>
<comment type="function">
    <text evidence="9">Essential component of the TIM23 complex, a complex that mediates the translocation of transit peptide-containing proteins across the mitochondrial inner membrane.</text>
</comment>
<dbReference type="InterPro" id="IPR038552">
    <property type="entry name" value="Tim21_IMS_sf"/>
</dbReference>
<keyword evidence="6 9" id="KW-1133">Transmembrane helix</keyword>
<evidence type="ECO:0000256" key="8">
    <source>
        <dbReference type="ARBA" id="ARBA00023136"/>
    </source>
</evidence>
<comment type="subunit">
    <text evidence="9">Component of the TIM23 complex.</text>
</comment>
<evidence type="ECO:0000313" key="10">
    <source>
        <dbReference type="EMBL" id="WBW74379.1"/>
    </source>
</evidence>
<comment type="subcellular location">
    <subcellularLocation>
        <location evidence="9">Mitochondrion inner membrane</location>
        <topology evidence="9">Single-pass membrane protein</topology>
    </subcellularLocation>
    <subcellularLocation>
        <location evidence="1">Mitochondrion membrane</location>
        <topology evidence="1">Single-pass membrane protein</topology>
    </subcellularLocation>
</comment>
<feature type="transmembrane region" description="Helical" evidence="9">
    <location>
        <begin position="70"/>
        <end position="91"/>
    </location>
</feature>
<dbReference type="PANTHER" id="PTHR13032:SF6">
    <property type="entry name" value="MITOCHONDRIAL IMPORT INNER MEMBRANE TRANSLOCASE SUBUNIT TIM21"/>
    <property type="match status" value="1"/>
</dbReference>
<evidence type="ECO:0000256" key="6">
    <source>
        <dbReference type="ARBA" id="ARBA00022989"/>
    </source>
</evidence>
<dbReference type="GO" id="GO:0030150">
    <property type="term" value="P:protein import into mitochondrial matrix"/>
    <property type="evidence" value="ECO:0007669"/>
    <property type="project" value="UniProtKB-UniRule"/>
</dbReference>
<dbReference type="PANTHER" id="PTHR13032">
    <property type="entry name" value="MITOCHONDRIAL IMPORT INNER MEMBRANE TRANSLOCASE SUBUNIT TIM21"/>
    <property type="match status" value="1"/>
</dbReference>
<keyword evidence="4 9" id="KW-0812">Transmembrane</keyword>